<gene>
    <name evidence="1" type="ORF">CVT26_003297</name>
</gene>
<proteinExistence type="predicted"/>
<accession>A0A409Y530</accession>
<dbReference type="Proteomes" id="UP000284706">
    <property type="component" value="Unassembled WGS sequence"/>
</dbReference>
<comment type="caution">
    <text evidence="1">The sequence shown here is derived from an EMBL/GenBank/DDBJ whole genome shotgun (WGS) entry which is preliminary data.</text>
</comment>
<evidence type="ECO:0000313" key="2">
    <source>
        <dbReference type="Proteomes" id="UP000284706"/>
    </source>
</evidence>
<dbReference type="AlphaFoldDB" id="A0A409Y530"/>
<dbReference type="OrthoDB" id="2891411at2759"/>
<organism evidence="1 2">
    <name type="scientific">Gymnopilus dilepis</name>
    <dbReference type="NCBI Taxonomy" id="231916"/>
    <lineage>
        <taxon>Eukaryota</taxon>
        <taxon>Fungi</taxon>
        <taxon>Dikarya</taxon>
        <taxon>Basidiomycota</taxon>
        <taxon>Agaricomycotina</taxon>
        <taxon>Agaricomycetes</taxon>
        <taxon>Agaricomycetidae</taxon>
        <taxon>Agaricales</taxon>
        <taxon>Agaricineae</taxon>
        <taxon>Hymenogastraceae</taxon>
        <taxon>Gymnopilus</taxon>
    </lineage>
</organism>
<dbReference type="InParanoid" id="A0A409Y530"/>
<sequence length="385" mass="44908">MAPRTRSNRIELLARERMIASGQLFNTTGFPALPDELYLEIVSCFPSAPVPTEYRNLDTKAFRTRHITLFSLSQTCRSLRYVFLPYLYERIEVYEGMVTGKGPLPSFHGLGRKPDHRVRFVYKQYAEELVRQLEVVTIRNPALAQYVSVVNVVIVDYSWEEVLSELQRCLALFANLHTVQLVSEWLHYQRRLTFVSPFQHKFKRRQYPQIRNVCVSSSTSKFLACCPDARCLTSYKNDMYRHLLEDALCCPHIRKLGLITFEENTIQGQILCFLSGGRILSNFVRLAVIAQHFKELNDITLDGYAFAKSYAYLEPLLTLPLHTIRIRFWSYPYWYRPDPEDTYVEWAKKTLRACRSDEQTRQAKKVVLLFEDGTVQTFPLRGRGS</sequence>
<name>A0A409Y530_9AGAR</name>
<dbReference type="EMBL" id="NHYE01001149">
    <property type="protein sequence ID" value="PPQ98071.1"/>
    <property type="molecule type" value="Genomic_DNA"/>
</dbReference>
<evidence type="ECO:0000313" key="1">
    <source>
        <dbReference type="EMBL" id="PPQ98071.1"/>
    </source>
</evidence>
<reference evidence="1 2" key="1">
    <citation type="journal article" date="2018" name="Evol. Lett.">
        <title>Horizontal gene cluster transfer increased hallucinogenic mushroom diversity.</title>
        <authorList>
            <person name="Reynolds H.T."/>
            <person name="Vijayakumar V."/>
            <person name="Gluck-Thaler E."/>
            <person name="Korotkin H.B."/>
            <person name="Matheny P.B."/>
            <person name="Slot J.C."/>
        </authorList>
    </citation>
    <scope>NUCLEOTIDE SEQUENCE [LARGE SCALE GENOMIC DNA]</scope>
    <source>
        <strain evidence="1 2">SRW20</strain>
    </source>
</reference>
<evidence type="ECO:0008006" key="3">
    <source>
        <dbReference type="Google" id="ProtNLM"/>
    </source>
</evidence>
<keyword evidence="2" id="KW-1185">Reference proteome</keyword>
<protein>
    <recommendedName>
        <fullName evidence="3">F-box domain-containing protein</fullName>
    </recommendedName>
</protein>